<dbReference type="PANTHER" id="PTHR43863:SF2">
    <property type="entry name" value="MALTASE-GLUCOAMYLASE"/>
    <property type="match status" value="1"/>
</dbReference>
<comment type="caution">
    <text evidence="6">The sequence shown here is derived from an EMBL/GenBank/DDBJ whole genome shotgun (WGS) entry which is preliminary data.</text>
</comment>
<dbReference type="SUPFAM" id="SSF51011">
    <property type="entry name" value="Glycosyl hydrolase domain"/>
    <property type="match status" value="1"/>
</dbReference>
<dbReference type="InterPro" id="IPR013780">
    <property type="entry name" value="Glyco_hydro_b"/>
</dbReference>
<evidence type="ECO:0000313" key="6">
    <source>
        <dbReference type="EMBL" id="REL34199.1"/>
    </source>
</evidence>
<dbReference type="GO" id="GO:0005975">
    <property type="term" value="P:carbohydrate metabolic process"/>
    <property type="evidence" value="ECO:0007669"/>
    <property type="project" value="InterPro"/>
</dbReference>
<dbReference type="Pfam" id="PF13802">
    <property type="entry name" value="Gal_mutarotas_2"/>
    <property type="match status" value="1"/>
</dbReference>
<comment type="similarity">
    <text evidence="1 2">Belongs to the glycosyl hydrolase 31 family.</text>
</comment>
<keyword evidence="2" id="KW-0378">Hydrolase</keyword>
<dbReference type="InterPro" id="IPR017853">
    <property type="entry name" value="GH"/>
</dbReference>
<dbReference type="GO" id="GO:0004553">
    <property type="term" value="F:hydrolase activity, hydrolyzing O-glycosyl compounds"/>
    <property type="evidence" value="ECO:0007669"/>
    <property type="project" value="InterPro"/>
</dbReference>
<evidence type="ECO:0000313" key="7">
    <source>
        <dbReference type="Proteomes" id="UP000256999"/>
    </source>
</evidence>
<dbReference type="InterPro" id="IPR025887">
    <property type="entry name" value="Glyco_hydro_31_N_dom"/>
</dbReference>
<dbReference type="SUPFAM" id="SSF51445">
    <property type="entry name" value="(Trans)glycosidases"/>
    <property type="match status" value="1"/>
</dbReference>
<dbReference type="Pfam" id="PF01055">
    <property type="entry name" value="Glyco_hydro_31_2nd"/>
    <property type="match status" value="1"/>
</dbReference>
<feature type="domain" description="Glycoside hydrolase family 31 TIM barrel" evidence="3">
    <location>
        <begin position="272"/>
        <end position="595"/>
    </location>
</feature>
<feature type="domain" description="Glycoside hydrolase family 31 N-terminal" evidence="4">
    <location>
        <begin position="87"/>
        <end position="225"/>
    </location>
</feature>
<dbReference type="Gene3D" id="3.20.20.80">
    <property type="entry name" value="Glycosidases"/>
    <property type="match status" value="1"/>
</dbReference>
<dbReference type="InterPro" id="IPR011013">
    <property type="entry name" value="Gal_mutarotase_sf_dom"/>
</dbReference>
<name>A0A3E0UBF9_9GAMM</name>
<dbReference type="EMBL" id="QUOV01000001">
    <property type="protein sequence ID" value="REL34199.1"/>
    <property type="molecule type" value="Genomic_DNA"/>
</dbReference>
<dbReference type="Proteomes" id="UP000256999">
    <property type="component" value="Unassembled WGS sequence"/>
</dbReference>
<sequence>MSGFSVDSPSWDTIDAVKVIDNIRVQDDHAVIPTDRGDLYLSVNQFGVRLQLGQRIDYDYQMLVTNPVAKSLSLSANQDVNPNQDANPNQEDNHSVKLTKGGQESIISAGDTEVVVAHQPFAIQVKRNTKTVLQSATDGHFVRRYRLPPLARIEQGWFMAFELGSSEPVYGLGEKWGKLDKRGQLIRSFNHDALGVNAEISYKNSPFAWSPNGWGLFVHTPSPVTHGVGYAPWSQRSYGVLVEDSSLDIFIFTGCNGEQLIQTYTELTGKAPMPPQWSLGVILSKAYYQDADELLATAKIVRQQQMPCDVITLDGRAWQDTDTRFAFEWDKTRYPDPKPIIDQLKAMQFKICIWEYPLISVENPLYHQLADKGWLIKDRRTGQAYQYEWDMSAFGEVLTPLPKSGILDFTHPDAYAFWRDSHQSLFELGIDMIKADFGEQIEDDNMLASNGESGMALHNVYSLLYNRCVYEAAEKFSENGAFLFSRSAWTGSQRYPAQWGGDPQADWGGLAASLRGGQSWGLTAAPFYATDVGGFYKDTRDAELYVRWIQSAVFSAHMRLHGIGQREPWSYGEGAEYAANKALKLRYQLLPYLHQTMAQATETGLPIQRAMVLAFPNERQAWAFEDQFMFGDKLLVVPCLQAGGDIEFYLPHSPTQGSTQASTQGSTQASVSDANNWLRFNPDTEALTRYQGGRVYQEKLALDDYAVFIREGDVIPLGDAVEHTEQLKAQGKSVASIARYWPDAEIAKGGE</sequence>
<dbReference type="SUPFAM" id="SSF74650">
    <property type="entry name" value="Galactose mutarotase-like"/>
    <property type="match status" value="1"/>
</dbReference>
<dbReference type="PANTHER" id="PTHR43863">
    <property type="entry name" value="HYDROLASE, PUTATIVE (AFU_ORTHOLOGUE AFUA_1G03140)-RELATED"/>
    <property type="match status" value="1"/>
</dbReference>
<protein>
    <submittedName>
        <fullName evidence="6">Alpha-xylosidase</fullName>
    </submittedName>
</protein>
<dbReference type="Gene3D" id="2.60.40.1180">
    <property type="entry name" value="Golgi alpha-mannosidase II"/>
    <property type="match status" value="1"/>
</dbReference>
<proteinExistence type="inferred from homology"/>
<reference evidence="6 7" key="1">
    <citation type="submission" date="2018-08" db="EMBL/GenBank/DDBJ databases">
        <title>Thalassotalea euphylliae genome.</title>
        <authorList>
            <person name="Summers S."/>
            <person name="Rice S.A."/>
            <person name="Freckelton M.L."/>
            <person name="Nedved B.T."/>
            <person name="Hadfield M.G."/>
        </authorList>
    </citation>
    <scope>NUCLEOTIDE SEQUENCE [LARGE SCALE GENOMIC DNA]</scope>
    <source>
        <strain evidence="6 7">H2</strain>
    </source>
</reference>
<dbReference type="CDD" id="cd06593">
    <property type="entry name" value="GH31_xylosidase_YicI"/>
    <property type="match status" value="1"/>
</dbReference>
<evidence type="ECO:0000259" key="5">
    <source>
        <dbReference type="Pfam" id="PF21365"/>
    </source>
</evidence>
<dbReference type="RefSeq" id="WP_115998876.1">
    <property type="nucleotide sequence ID" value="NZ_QUOV01000001.1"/>
</dbReference>
<dbReference type="InterPro" id="IPR000322">
    <property type="entry name" value="Glyco_hydro_31_TIM"/>
</dbReference>
<gene>
    <name evidence="6" type="ORF">DXX92_01920</name>
</gene>
<dbReference type="OrthoDB" id="176168at2"/>
<dbReference type="InterPro" id="IPR051816">
    <property type="entry name" value="Glycosyl_Hydrolase_31"/>
</dbReference>
<evidence type="ECO:0000256" key="2">
    <source>
        <dbReference type="RuleBase" id="RU361185"/>
    </source>
</evidence>
<dbReference type="Pfam" id="PF21365">
    <property type="entry name" value="Glyco_hydro_31_3rd"/>
    <property type="match status" value="1"/>
</dbReference>
<organism evidence="6 7">
    <name type="scientific">Thalassotalea euphylliae</name>
    <dbReference type="NCBI Taxonomy" id="1655234"/>
    <lineage>
        <taxon>Bacteria</taxon>
        <taxon>Pseudomonadati</taxon>
        <taxon>Pseudomonadota</taxon>
        <taxon>Gammaproteobacteria</taxon>
        <taxon>Alteromonadales</taxon>
        <taxon>Colwelliaceae</taxon>
        <taxon>Thalassotalea</taxon>
    </lineage>
</organism>
<evidence type="ECO:0000259" key="3">
    <source>
        <dbReference type="Pfam" id="PF01055"/>
    </source>
</evidence>
<keyword evidence="2" id="KW-0326">Glycosidase</keyword>
<accession>A0A3E0UBF9</accession>
<dbReference type="CDD" id="cd14752">
    <property type="entry name" value="GH31_N"/>
    <property type="match status" value="1"/>
</dbReference>
<dbReference type="InterPro" id="IPR048395">
    <property type="entry name" value="Glyco_hydro_31_C"/>
</dbReference>
<evidence type="ECO:0000259" key="4">
    <source>
        <dbReference type="Pfam" id="PF13802"/>
    </source>
</evidence>
<evidence type="ECO:0000256" key="1">
    <source>
        <dbReference type="ARBA" id="ARBA00007806"/>
    </source>
</evidence>
<dbReference type="Gene3D" id="2.60.40.1760">
    <property type="entry name" value="glycosyl hydrolase (family 31)"/>
    <property type="match status" value="1"/>
</dbReference>
<feature type="domain" description="Glycosyl hydrolase family 31 C-terminal" evidence="5">
    <location>
        <begin position="604"/>
        <end position="715"/>
    </location>
</feature>
<dbReference type="AlphaFoldDB" id="A0A3E0UBF9"/>
<dbReference type="GO" id="GO:0030246">
    <property type="term" value="F:carbohydrate binding"/>
    <property type="evidence" value="ECO:0007669"/>
    <property type="project" value="InterPro"/>
</dbReference>